<dbReference type="InterPro" id="IPR001878">
    <property type="entry name" value="Znf_CCHC"/>
</dbReference>
<dbReference type="InterPro" id="IPR036397">
    <property type="entry name" value="RNaseH_sf"/>
</dbReference>
<comment type="caution">
    <text evidence="4">The sequence shown here is derived from an EMBL/GenBank/DDBJ whole genome shotgun (WGS) entry which is preliminary data.</text>
</comment>
<dbReference type="EMBL" id="LSMT01000094">
    <property type="protein sequence ID" value="PFX27859.1"/>
    <property type="molecule type" value="Genomic_DNA"/>
</dbReference>
<dbReference type="OrthoDB" id="5978662at2759"/>
<dbReference type="Proteomes" id="UP000225706">
    <property type="component" value="Unassembled WGS sequence"/>
</dbReference>
<dbReference type="InterPro" id="IPR002925">
    <property type="entry name" value="Dienelactn_hydro"/>
</dbReference>
<accession>A0A2B4SFH7</accession>
<dbReference type="InterPro" id="IPR011029">
    <property type="entry name" value="DEATH-like_dom_sf"/>
</dbReference>
<dbReference type="Pfam" id="PF01738">
    <property type="entry name" value="DLH"/>
    <property type="match status" value="1"/>
</dbReference>
<dbReference type="Pfam" id="PF01335">
    <property type="entry name" value="DED"/>
    <property type="match status" value="1"/>
</dbReference>
<dbReference type="Gene3D" id="3.40.50.1820">
    <property type="entry name" value="alpha/beta hydrolase"/>
    <property type="match status" value="1"/>
</dbReference>
<dbReference type="SMART" id="SM00031">
    <property type="entry name" value="DED"/>
    <property type="match status" value="1"/>
</dbReference>
<dbReference type="GO" id="GO:0006259">
    <property type="term" value="P:DNA metabolic process"/>
    <property type="evidence" value="ECO:0007669"/>
    <property type="project" value="UniProtKB-ARBA"/>
</dbReference>
<dbReference type="SUPFAM" id="SSF53474">
    <property type="entry name" value="alpha/beta-Hydrolases"/>
    <property type="match status" value="1"/>
</dbReference>
<dbReference type="SUPFAM" id="SSF56672">
    <property type="entry name" value="DNA/RNA polymerases"/>
    <property type="match status" value="1"/>
</dbReference>
<dbReference type="CDD" id="cd00045">
    <property type="entry name" value="DED"/>
    <property type="match status" value="1"/>
</dbReference>
<proteinExistence type="predicted"/>
<dbReference type="GO" id="GO:0003676">
    <property type="term" value="F:nucleic acid binding"/>
    <property type="evidence" value="ECO:0007669"/>
    <property type="project" value="InterPro"/>
</dbReference>
<evidence type="ECO:0000313" key="4">
    <source>
        <dbReference type="EMBL" id="PFX27859.1"/>
    </source>
</evidence>
<dbReference type="InterPro" id="IPR008042">
    <property type="entry name" value="Retrotrans_Pao"/>
</dbReference>
<evidence type="ECO:0008006" key="6">
    <source>
        <dbReference type="Google" id="ProtNLM"/>
    </source>
</evidence>
<dbReference type="GO" id="GO:0016787">
    <property type="term" value="F:hydrolase activity"/>
    <property type="evidence" value="ECO:0007669"/>
    <property type="project" value="InterPro"/>
</dbReference>
<reference evidence="5" key="1">
    <citation type="journal article" date="2017" name="bioRxiv">
        <title>Comparative analysis of the genomes of Stylophora pistillata and Acropora digitifera provides evidence for extensive differences between species of corals.</title>
        <authorList>
            <person name="Voolstra C.R."/>
            <person name="Li Y."/>
            <person name="Liew Y.J."/>
            <person name="Baumgarten S."/>
            <person name="Zoccola D."/>
            <person name="Flot J.-F."/>
            <person name="Tambutte S."/>
            <person name="Allemand D."/>
            <person name="Aranda M."/>
        </authorList>
    </citation>
    <scope>NUCLEOTIDE SEQUENCE [LARGE SCALE GENOMIC DNA]</scope>
</reference>
<dbReference type="InterPro" id="IPR043502">
    <property type="entry name" value="DNA/RNA_pol_sf"/>
</dbReference>
<dbReference type="Gene3D" id="3.30.420.10">
    <property type="entry name" value="Ribonuclease H-like superfamily/Ribonuclease H"/>
    <property type="match status" value="2"/>
</dbReference>
<dbReference type="GO" id="GO:0042981">
    <property type="term" value="P:regulation of apoptotic process"/>
    <property type="evidence" value="ECO:0007669"/>
    <property type="project" value="InterPro"/>
</dbReference>
<dbReference type="Pfam" id="PF05380">
    <property type="entry name" value="Peptidase_A17"/>
    <property type="match status" value="1"/>
</dbReference>
<dbReference type="Gene3D" id="1.10.533.10">
    <property type="entry name" value="Death Domain, Fas"/>
    <property type="match status" value="1"/>
</dbReference>
<keyword evidence="1" id="KW-0862">Zinc</keyword>
<dbReference type="PANTHER" id="PTHR47331">
    <property type="entry name" value="PHD-TYPE DOMAIN-CONTAINING PROTEIN"/>
    <property type="match status" value="1"/>
</dbReference>
<dbReference type="Pfam" id="PF03564">
    <property type="entry name" value="DUF1759"/>
    <property type="match status" value="1"/>
</dbReference>
<feature type="domain" description="CCHC-type" evidence="2">
    <location>
        <begin position="155"/>
        <end position="170"/>
    </location>
</feature>
<dbReference type="InterPro" id="IPR029058">
    <property type="entry name" value="AB_hydrolase_fold"/>
</dbReference>
<sequence length="1352" mass="153623">MSLTQVDTKSISDEEKFGYLLESVSPKVRDRIANLKPGTIGYKTAWDRLKKEYGQTKVVTHAHMEEIINLFPVKGSNYFKVQEFNEKLSRNYDALQTLEEGQRLQGFVMTTLNKLPQVKPDVMRVDERQEQWSEDCTLVTALADRKKFFVDHNLCFNCGRQNHRADQCRRRGCAKCKHEHHRSICDRPDRESNNPDEVSLTVYSNYAEEKVLPAIIPVSIRGQVLWAYPDTGSGRNFISREAVKLVKLKPTRHETREILTVNGTKVQTMPVFDTHITCLDGKSCERVELTGSKLADFTTVRRPDMNQVKLKYSHTQDKRFYTTSTGEHQIHLILGDGVYSRIRTERVFKGHPGEPLAEETTFAWVVHGGDEYESGSSCMYMRELMTVRNCTVWMYWKWRIGERTISWMFCMTLKRVLSEAMMEADSLGHNGKSANVRKSALGDIEKTFLQIGVKEEDRDAVRFLFNIKGIEKHLRFTRVPFGVEASPFLLGATLQHDFEQQGSEFEEAVRALKENTYVDNLMQTGGNVEKLVQFKEESSAILESVRFRVHKWESNVKVLESEGIPNPSKILGHVWNKDDDTLELLAKPFRLKHPVTKPTILSYLGTVYDPLGIISPTMAEGKHIYREACDEKKGWNAEVSPRLKKQWLRWTKQLKDVRVPRSIALFVGEIGAVHLHLFTDASILACCAAAVAVVEHEAGVTKGLLTSKSWISKRSTSIARLELVSDHMAVNMAKNLSTALQRWPIQTINIWMDSMVALYWITNPGRGWKVFVSNRVKKIAETAGPINITWKYCPSELNLGDLGSRGATIVKMERGNWFAGPDWLLDKSSRAVHLKVARTQTADEFKRKLNAFISRRTRPRIIVSDNAKTFKATADWIKTVRRIIMDIERNLNNRPLTYVEAEREEEAVLTPNMILWGRDVYAVEDTEGSDAEKLTRMAKRLENAKTNAWKCWKREYVHSLMESHRLNKAVQSEMSFLLGQNFLLRNLKQSYRGMLVEISDELTQAEFRNLLFYCKDHILREFSSVSSAGVDIFDCLENRMIISWEKLSFLTEFTQVIGRLDLSIKLIAYELTRELLLYASKRKSLKSSLPSSTEGVGCPLAEMDVLVQESGYIPDREQIKYFLKTSAENATFALEVASDKAQLPRADATGLYNAFDLRVAIAAAIVSVKFDENREHKDTFEVAVDLGKYLAPTMVDLKIWHEGSSTRNLGFLALKSFHETKFYNLPGGCKKVGVTGFCMGGALSLAAAALIPEEIAAAAPFYGIPNANLCDLAKIKIPLQAHFGSKDNLEGFSSPKDVKALTEKLDAGGVKYELYMYDTGHAFTNPTNPNYTKEICDLALGRMMDFMKKHLA</sequence>
<organism evidence="4 5">
    <name type="scientific">Stylophora pistillata</name>
    <name type="common">Smooth cauliflower coral</name>
    <dbReference type="NCBI Taxonomy" id="50429"/>
    <lineage>
        <taxon>Eukaryota</taxon>
        <taxon>Metazoa</taxon>
        <taxon>Cnidaria</taxon>
        <taxon>Anthozoa</taxon>
        <taxon>Hexacorallia</taxon>
        <taxon>Scleractinia</taxon>
        <taxon>Astrocoeniina</taxon>
        <taxon>Pocilloporidae</taxon>
        <taxon>Stylophora</taxon>
    </lineage>
</organism>
<evidence type="ECO:0000256" key="1">
    <source>
        <dbReference type="PROSITE-ProRule" id="PRU00047"/>
    </source>
</evidence>
<name>A0A2B4SFH7_STYPI</name>
<dbReference type="PROSITE" id="PS50158">
    <property type="entry name" value="ZF_CCHC"/>
    <property type="match status" value="1"/>
</dbReference>
<dbReference type="SUPFAM" id="SSF47986">
    <property type="entry name" value="DEATH domain"/>
    <property type="match status" value="1"/>
</dbReference>
<dbReference type="PANTHER" id="PTHR47331:SF5">
    <property type="entry name" value="RIBONUCLEASE H"/>
    <property type="match status" value="1"/>
</dbReference>
<dbReference type="InterPro" id="IPR001875">
    <property type="entry name" value="DED_dom"/>
</dbReference>
<feature type="domain" description="DED" evidence="3">
    <location>
        <begin position="990"/>
        <end position="1068"/>
    </location>
</feature>
<dbReference type="GO" id="GO:0008270">
    <property type="term" value="F:zinc ion binding"/>
    <property type="evidence" value="ECO:0007669"/>
    <property type="project" value="UniProtKB-KW"/>
</dbReference>
<evidence type="ECO:0000259" key="3">
    <source>
        <dbReference type="PROSITE" id="PS50168"/>
    </source>
</evidence>
<gene>
    <name evidence="4" type="primary">yghX</name>
    <name evidence="4" type="ORF">AWC38_SpisGene7416</name>
</gene>
<dbReference type="PROSITE" id="PS50168">
    <property type="entry name" value="DED"/>
    <property type="match status" value="1"/>
</dbReference>
<evidence type="ECO:0000313" key="5">
    <source>
        <dbReference type="Proteomes" id="UP000225706"/>
    </source>
</evidence>
<protein>
    <recommendedName>
        <fullName evidence="6">CCHC-type domain-containing protein</fullName>
    </recommendedName>
</protein>
<keyword evidence="5" id="KW-1185">Reference proteome</keyword>
<keyword evidence="1" id="KW-0863">Zinc-finger</keyword>
<keyword evidence="1" id="KW-0479">Metal-binding</keyword>
<evidence type="ECO:0000259" key="2">
    <source>
        <dbReference type="PROSITE" id="PS50158"/>
    </source>
</evidence>
<dbReference type="InterPro" id="IPR005312">
    <property type="entry name" value="DUF1759"/>
</dbReference>